<dbReference type="AlphaFoldDB" id="A0A0B7C218"/>
<organism evidence="1">
    <name type="scientific">Arion vulgaris</name>
    <dbReference type="NCBI Taxonomy" id="1028688"/>
    <lineage>
        <taxon>Eukaryota</taxon>
        <taxon>Metazoa</taxon>
        <taxon>Spiralia</taxon>
        <taxon>Lophotrochozoa</taxon>
        <taxon>Mollusca</taxon>
        <taxon>Gastropoda</taxon>
        <taxon>Heterobranchia</taxon>
        <taxon>Euthyneura</taxon>
        <taxon>Panpulmonata</taxon>
        <taxon>Eupulmonata</taxon>
        <taxon>Stylommatophora</taxon>
        <taxon>Helicina</taxon>
        <taxon>Arionoidea</taxon>
        <taxon>Arionidae</taxon>
        <taxon>Arion</taxon>
    </lineage>
</organism>
<feature type="non-terminal residue" evidence="1">
    <location>
        <position position="1"/>
    </location>
</feature>
<proteinExistence type="predicted"/>
<sequence>VFLGQWELAKTAIPTLIKDFNKSNTSIDFVQVLISVSEYPFSQSLGSTAVPSPHHLSWLCLQELKQLFP</sequence>
<name>A0A0B7C218_9EUPU</name>
<evidence type="ECO:0000313" key="1">
    <source>
        <dbReference type="EMBL" id="CEK99263.1"/>
    </source>
</evidence>
<gene>
    <name evidence="1" type="primary">ORF220850</name>
</gene>
<protein>
    <submittedName>
        <fullName evidence="1">Uncharacterized protein</fullName>
    </submittedName>
</protein>
<feature type="non-terminal residue" evidence="1">
    <location>
        <position position="69"/>
    </location>
</feature>
<dbReference type="EMBL" id="HACG01052392">
    <property type="protein sequence ID" value="CEK99263.1"/>
    <property type="molecule type" value="Transcribed_RNA"/>
</dbReference>
<accession>A0A0B7C218</accession>
<reference evidence="1" key="1">
    <citation type="submission" date="2014-12" db="EMBL/GenBank/DDBJ databases">
        <title>Insight into the proteome of Arion vulgaris.</title>
        <authorList>
            <person name="Aradska J."/>
            <person name="Bulat T."/>
            <person name="Smidak R."/>
            <person name="Sarate P."/>
            <person name="Gangsoo J."/>
            <person name="Sialana F."/>
            <person name="Bilban M."/>
            <person name="Lubec G."/>
        </authorList>
    </citation>
    <scope>NUCLEOTIDE SEQUENCE</scope>
    <source>
        <tissue evidence="1">Skin</tissue>
    </source>
</reference>